<evidence type="ECO:0000256" key="1">
    <source>
        <dbReference type="ARBA" id="ARBA00007613"/>
    </source>
</evidence>
<evidence type="ECO:0000256" key="3">
    <source>
        <dbReference type="SAM" id="MobiDB-lite"/>
    </source>
</evidence>
<reference evidence="4 5" key="1">
    <citation type="submission" date="2014-11" db="EMBL/GenBank/DDBJ databases">
        <title>Genomics and ecophysiology of heterotrophic nitrogen fixing bacteria isolated from estuarine surface water.</title>
        <authorList>
            <person name="Bentzon-Tilia M."/>
            <person name="Severin I."/>
            <person name="Hansen L.H."/>
            <person name="Riemann L."/>
        </authorList>
    </citation>
    <scope>NUCLEOTIDE SEQUENCE [LARGE SCALE GENOMIC DNA]</scope>
    <source>
        <strain evidence="4 5">BAL398</strain>
    </source>
</reference>
<evidence type="ECO:0000313" key="5">
    <source>
        <dbReference type="Proteomes" id="UP000032515"/>
    </source>
</evidence>
<comment type="similarity">
    <text evidence="1 2">Belongs to the outer membrane factor (OMF) (TC 1.B.17) family.</text>
</comment>
<dbReference type="GO" id="GO:0005886">
    <property type="term" value="C:plasma membrane"/>
    <property type="evidence" value="ECO:0007669"/>
    <property type="project" value="UniProtKB-SubCell"/>
</dbReference>
<keyword evidence="2" id="KW-0812">Transmembrane</keyword>
<evidence type="ECO:0000256" key="2">
    <source>
        <dbReference type="RuleBase" id="RU362097"/>
    </source>
</evidence>
<organism evidence="4 5">
    <name type="scientific">Rhodopseudomonas palustris</name>
    <dbReference type="NCBI Taxonomy" id="1076"/>
    <lineage>
        <taxon>Bacteria</taxon>
        <taxon>Pseudomonadati</taxon>
        <taxon>Pseudomonadota</taxon>
        <taxon>Alphaproteobacteria</taxon>
        <taxon>Hyphomicrobiales</taxon>
        <taxon>Nitrobacteraceae</taxon>
        <taxon>Rhodopseudomonas</taxon>
    </lineage>
</organism>
<name>A0A0D7F453_RHOPL</name>
<dbReference type="Pfam" id="PF02321">
    <property type="entry name" value="OEP"/>
    <property type="match status" value="2"/>
</dbReference>
<keyword evidence="2" id="KW-1134">Transmembrane beta strand</keyword>
<dbReference type="NCBIfam" id="TIGR01845">
    <property type="entry name" value="outer_NodT"/>
    <property type="match status" value="1"/>
</dbReference>
<comment type="caution">
    <text evidence="4">The sequence shown here is derived from an EMBL/GenBank/DDBJ whole genome shotgun (WGS) entry which is preliminary data.</text>
</comment>
<dbReference type="AlphaFoldDB" id="A0A0D7F453"/>
<comment type="subcellular location">
    <subcellularLocation>
        <location evidence="2">Cell membrane</location>
        <topology evidence="2">Lipid-anchor</topology>
    </subcellularLocation>
</comment>
<dbReference type="PANTHER" id="PTHR30203">
    <property type="entry name" value="OUTER MEMBRANE CATION EFFLUX PROTEIN"/>
    <property type="match status" value="1"/>
</dbReference>
<proteinExistence type="inferred from homology"/>
<dbReference type="PANTHER" id="PTHR30203:SF25">
    <property type="entry name" value="OUTER MEMBRANE PROTEIN-RELATED"/>
    <property type="match status" value="1"/>
</dbReference>
<dbReference type="PROSITE" id="PS51257">
    <property type="entry name" value="PROKAR_LIPOPROTEIN"/>
    <property type="match status" value="1"/>
</dbReference>
<dbReference type="InterPro" id="IPR003423">
    <property type="entry name" value="OMP_efflux"/>
</dbReference>
<keyword evidence="2" id="KW-0472">Membrane</keyword>
<dbReference type="EMBL" id="JXXE01000066">
    <property type="protein sequence ID" value="KIZ47590.1"/>
    <property type="molecule type" value="Genomic_DNA"/>
</dbReference>
<dbReference type="GO" id="GO:0015562">
    <property type="term" value="F:efflux transmembrane transporter activity"/>
    <property type="evidence" value="ECO:0007669"/>
    <property type="project" value="InterPro"/>
</dbReference>
<dbReference type="Gene3D" id="1.20.1600.10">
    <property type="entry name" value="Outer membrane efflux proteins (OEP)"/>
    <property type="match status" value="1"/>
</dbReference>
<dbReference type="Proteomes" id="UP000032515">
    <property type="component" value="Unassembled WGS sequence"/>
</dbReference>
<accession>A0A0D7F453</accession>
<sequence>MVKAFVRSIAFLPLAASLGGCLVGPDYAGPPLAAPLAEIGQGFRRLGSSARALEPSADWWRAIRDPLLTELIERALADSPSIQIVEARVRQARASAREQYANLLPSGSVAGAYLHNRIPLGDARRGLENVAGGQAIAGQIPDGTNLDLYDANFDASWEIDIFGGRQRAAEQAVAQADAAVARFADAHVQLAAQVAQSYVGLRDAQHRLDLTLQSVKLQQEAIDLTAQRLGGGTTSDLDLERLRTQLASTEAMADPLRATIDQNRGQLAVLVGLEPGTLDSQLRRPRPVPVPPRPLRIGDPAGMLRRRPDIREAERNLAATNAQIGQAVAGYFPRVTLLGNVGSLSTSTAVFGTAGSLIGNVGPTLQWNVLDFGRTLARIRQAEAGSDAAIAQYQNTVLTALQDAESSLSRFGHQRNQVTKLARASASADKAADLMRQRNRAGTVSVIDLLDVERQRLQTVQSLAQAQAQLMNDYIALQKSLGLGWSDAPVLEVASSKVPDQ</sequence>
<dbReference type="SUPFAM" id="SSF56954">
    <property type="entry name" value="Outer membrane efflux proteins (OEP)"/>
    <property type="match status" value="1"/>
</dbReference>
<gene>
    <name evidence="4" type="ORF">OO17_03570</name>
</gene>
<keyword evidence="2" id="KW-0449">Lipoprotein</keyword>
<dbReference type="RefSeq" id="WP_044405762.1">
    <property type="nucleotide sequence ID" value="NZ_JXXE01000066.1"/>
</dbReference>
<evidence type="ECO:0000313" key="4">
    <source>
        <dbReference type="EMBL" id="KIZ47590.1"/>
    </source>
</evidence>
<dbReference type="OrthoDB" id="7181739at2"/>
<dbReference type="InterPro" id="IPR010131">
    <property type="entry name" value="MdtP/NodT-like"/>
</dbReference>
<protein>
    <submittedName>
        <fullName evidence="4">Transporter</fullName>
    </submittedName>
</protein>
<keyword evidence="2" id="KW-0564">Palmitate</keyword>
<dbReference type="Gene3D" id="2.20.200.10">
    <property type="entry name" value="Outer membrane efflux proteins (OEP)"/>
    <property type="match status" value="1"/>
</dbReference>
<feature type="region of interest" description="Disordered" evidence="3">
    <location>
        <begin position="280"/>
        <end position="302"/>
    </location>
</feature>
<dbReference type="PATRIC" id="fig|1076.23.peg.6241"/>